<accession>I1YD27</accession>
<dbReference type="OrthoDB" id="3200163at2759"/>
<reference evidence="9" key="1">
    <citation type="submission" date="2012-04" db="EMBL/GenBank/DDBJ databases">
        <title>Molecular characterization and functional analysis of esterases in Panonychus citri.</title>
        <authorList>
            <person name="Zhang K."/>
            <person name="Ding T.B."/>
            <person name="Niu J.Z."/>
            <person name="Dou W."/>
            <person name="Wang J.J."/>
        </authorList>
    </citation>
    <scope>NUCLEOTIDE SEQUENCE</scope>
</reference>
<keyword evidence="4" id="KW-0325">Glycoprotein</keyword>
<keyword evidence="7" id="KW-0472">Membrane</keyword>
<name>I1YD27_PANCT</name>
<dbReference type="GO" id="GO:0019695">
    <property type="term" value="P:choline metabolic process"/>
    <property type="evidence" value="ECO:0007669"/>
    <property type="project" value="TreeGrafter"/>
</dbReference>
<dbReference type="SUPFAM" id="SSF53474">
    <property type="entry name" value="alpha/beta-Hydrolases"/>
    <property type="match status" value="1"/>
</dbReference>
<dbReference type="GO" id="GO:0005886">
    <property type="term" value="C:plasma membrane"/>
    <property type="evidence" value="ECO:0007669"/>
    <property type="project" value="TreeGrafter"/>
</dbReference>
<keyword evidence="7" id="KW-1133">Transmembrane helix</keyword>
<dbReference type="ESTHER" id="9acar-i1yd27">
    <property type="family name" value="Cholinesterase-like"/>
</dbReference>
<keyword evidence="7" id="KW-0812">Transmembrane</keyword>
<dbReference type="InterPro" id="IPR019826">
    <property type="entry name" value="Carboxylesterase_B_AS"/>
</dbReference>
<dbReference type="GO" id="GO:0006581">
    <property type="term" value="P:acetylcholine catabolic process"/>
    <property type="evidence" value="ECO:0007669"/>
    <property type="project" value="TreeGrafter"/>
</dbReference>
<dbReference type="Pfam" id="PF00135">
    <property type="entry name" value="COesterase"/>
    <property type="match status" value="1"/>
</dbReference>
<feature type="region of interest" description="Disordered" evidence="6">
    <location>
        <begin position="468"/>
        <end position="487"/>
    </location>
</feature>
<evidence type="ECO:0000256" key="2">
    <source>
        <dbReference type="ARBA" id="ARBA00022487"/>
    </source>
</evidence>
<evidence type="ECO:0000256" key="6">
    <source>
        <dbReference type="SAM" id="MobiDB-lite"/>
    </source>
</evidence>
<dbReference type="GO" id="GO:0003990">
    <property type="term" value="F:acetylcholinesterase activity"/>
    <property type="evidence" value="ECO:0007669"/>
    <property type="project" value="TreeGrafter"/>
</dbReference>
<organism evidence="9">
    <name type="scientific">Panonychus citri</name>
    <name type="common">Citrus red mite</name>
    <name type="synonym">Tetranychus citri</name>
    <dbReference type="NCBI Taxonomy" id="50023"/>
    <lineage>
        <taxon>Eukaryota</taxon>
        <taxon>Metazoa</taxon>
        <taxon>Ecdysozoa</taxon>
        <taxon>Arthropoda</taxon>
        <taxon>Chelicerata</taxon>
        <taxon>Arachnida</taxon>
        <taxon>Acari</taxon>
        <taxon>Acariformes</taxon>
        <taxon>Trombidiformes</taxon>
        <taxon>Prostigmata</taxon>
        <taxon>Eleutherengona</taxon>
        <taxon>Raphignathae</taxon>
        <taxon>Tetranychoidea</taxon>
        <taxon>Tetranychidae</taxon>
        <taxon>Panonychus</taxon>
    </lineage>
</organism>
<sequence>MNLEEFKMYHIVYFFLINIIVVNCSIRPLVTTRYGPIEGTTGSYIINDQNFGYQAFLGIPFAEPPIGDKRFSIPVPFTGSWTEPYQATYFRDGCMQNAGKVNFNISEDCLYLNVWRPEFDLANSSSPLLPVYYHVHGSAFIKNSGATPDYQGDVLAATQQIITVNSNHRLGVFGFGYGSPEGIPGNVAIYDILATLKWIQDNIQSFGGDPKRVTLSGLSSGGKIATILATSPSEFNARSLFSRAIMMSGSSTDRHQIESSEIGAAKMSLLASKVNCSSQCDQLSKFNSRLSFETINCLKKQPADVLLRAQNSKEINAIGAAAEYVFLPVYGTQLIPGQAMVNHIKNLNSVSNLPMLFGFEKDEPKPFPSLEPVVTLESAYNYTKEEVTYALKNITKDQIDSIFKFYFSGADPNNIYDLKSRSIRLTSDVNFNCPSLILSQLNSLVNDNIFLYENVYIGQNLSRPFGTQHSDDQKFGQGAPYREPDSFTSTDRQFSSLLMKIYGDFVKGIVLTDWIPVHLNRSDPSKDQTVRQLSLEPRNVLYKHQKACIEWAKLFDYQFPLEN</sequence>
<protein>
    <recommendedName>
        <fullName evidence="5">Carboxylic ester hydrolase</fullName>
        <ecNumber evidence="5">3.1.1.-</ecNumber>
    </recommendedName>
</protein>
<dbReference type="EC" id="3.1.1.-" evidence="5"/>
<dbReference type="AlphaFoldDB" id="I1YD27"/>
<feature type="transmembrane region" description="Helical" evidence="7">
    <location>
        <begin position="12"/>
        <end position="30"/>
    </location>
</feature>
<keyword evidence="3 5" id="KW-0378">Hydrolase</keyword>
<feature type="domain" description="Carboxylesterase type B" evidence="8">
    <location>
        <begin position="28"/>
        <end position="507"/>
    </location>
</feature>
<dbReference type="PANTHER" id="PTHR43918:SF4">
    <property type="entry name" value="CARBOXYLIC ESTER HYDROLASE"/>
    <property type="match status" value="1"/>
</dbReference>
<dbReference type="InterPro" id="IPR002018">
    <property type="entry name" value="CarbesteraseB"/>
</dbReference>
<dbReference type="GO" id="GO:0005615">
    <property type="term" value="C:extracellular space"/>
    <property type="evidence" value="ECO:0007669"/>
    <property type="project" value="TreeGrafter"/>
</dbReference>
<dbReference type="EMBL" id="JQ951938">
    <property type="protein sequence ID" value="AFI99936.1"/>
    <property type="molecule type" value="mRNA"/>
</dbReference>
<proteinExistence type="evidence at transcript level"/>
<evidence type="ECO:0000313" key="9">
    <source>
        <dbReference type="EMBL" id="AFI99936.1"/>
    </source>
</evidence>
<keyword evidence="2" id="KW-0719">Serine esterase</keyword>
<dbReference type="Gene3D" id="3.40.50.1820">
    <property type="entry name" value="alpha/beta hydrolase"/>
    <property type="match status" value="1"/>
</dbReference>
<evidence type="ECO:0000259" key="8">
    <source>
        <dbReference type="Pfam" id="PF00135"/>
    </source>
</evidence>
<evidence type="ECO:0000256" key="4">
    <source>
        <dbReference type="ARBA" id="ARBA00023180"/>
    </source>
</evidence>
<dbReference type="PROSITE" id="PS00122">
    <property type="entry name" value="CARBOXYLESTERASE_B_1"/>
    <property type="match status" value="1"/>
</dbReference>
<dbReference type="PANTHER" id="PTHR43918">
    <property type="entry name" value="ACETYLCHOLINESTERASE"/>
    <property type="match status" value="1"/>
</dbReference>
<dbReference type="PROSITE" id="PS00941">
    <property type="entry name" value="CARBOXYLESTERASE_B_2"/>
    <property type="match status" value="1"/>
</dbReference>
<evidence type="ECO:0000256" key="7">
    <source>
        <dbReference type="SAM" id="Phobius"/>
    </source>
</evidence>
<evidence type="ECO:0000256" key="1">
    <source>
        <dbReference type="ARBA" id="ARBA00005964"/>
    </source>
</evidence>
<dbReference type="InterPro" id="IPR029058">
    <property type="entry name" value="AB_hydrolase_fold"/>
</dbReference>
<evidence type="ECO:0000256" key="3">
    <source>
        <dbReference type="ARBA" id="ARBA00022801"/>
    </source>
</evidence>
<dbReference type="InterPro" id="IPR050654">
    <property type="entry name" value="AChE-related_enzymes"/>
</dbReference>
<dbReference type="InterPro" id="IPR019819">
    <property type="entry name" value="Carboxylesterase_B_CS"/>
</dbReference>
<comment type="similarity">
    <text evidence="1 5">Belongs to the type-B carboxylesterase/lipase family.</text>
</comment>
<evidence type="ECO:0000256" key="5">
    <source>
        <dbReference type="RuleBase" id="RU361235"/>
    </source>
</evidence>